<keyword evidence="4" id="KW-1185">Reference proteome</keyword>
<feature type="domain" description="VWFA" evidence="2">
    <location>
        <begin position="79"/>
        <end position="253"/>
    </location>
</feature>
<evidence type="ECO:0000313" key="4">
    <source>
        <dbReference type="Proteomes" id="UP000230750"/>
    </source>
</evidence>
<feature type="transmembrane region" description="Helical" evidence="1">
    <location>
        <begin position="732"/>
        <end position="760"/>
    </location>
</feature>
<dbReference type="SUPFAM" id="SSF53300">
    <property type="entry name" value="vWA-like"/>
    <property type="match status" value="1"/>
</dbReference>
<dbReference type="PANTHER" id="PTHR10579:SF177">
    <property type="entry name" value="CALCIUM-ACTIVATED CHLORIDE CHANNEL REGULATOR 4-LIKE PROTEIN"/>
    <property type="match status" value="1"/>
</dbReference>
<keyword evidence="1" id="KW-0472">Membrane</keyword>
<dbReference type="InterPro" id="IPR002035">
    <property type="entry name" value="VWF_A"/>
</dbReference>
<dbReference type="OrthoDB" id="10021899at2759"/>
<comment type="caution">
    <text evidence="3">The sequence shown here is derived from an EMBL/GenBank/DDBJ whole genome shotgun (WGS) entry which is preliminary data.</text>
</comment>
<name>A0A2G8KBW9_STIJA</name>
<reference evidence="3 4" key="1">
    <citation type="journal article" date="2017" name="PLoS Biol.">
        <title>The sea cucumber genome provides insights into morphological evolution and visceral regeneration.</title>
        <authorList>
            <person name="Zhang X."/>
            <person name="Sun L."/>
            <person name="Yuan J."/>
            <person name="Sun Y."/>
            <person name="Gao Y."/>
            <person name="Zhang L."/>
            <person name="Li S."/>
            <person name="Dai H."/>
            <person name="Hamel J.F."/>
            <person name="Liu C."/>
            <person name="Yu Y."/>
            <person name="Liu S."/>
            <person name="Lin W."/>
            <person name="Guo K."/>
            <person name="Jin S."/>
            <person name="Xu P."/>
            <person name="Storey K.B."/>
            <person name="Huan P."/>
            <person name="Zhang T."/>
            <person name="Zhou Y."/>
            <person name="Zhang J."/>
            <person name="Lin C."/>
            <person name="Li X."/>
            <person name="Xing L."/>
            <person name="Huo D."/>
            <person name="Sun M."/>
            <person name="Wang L."/>
            <person name="Mercier A."/>
            <person name="Li F."/>
            <person name="Yang H."/>
            <person name="Xiang J."/>
        </authorList>
    </citation>
    <scope>NUCLEOTIDE SEQUENCE [LARGE SCALE GENOMIC DNA]</scope>
    <source>
        <strain evidence="3">Shaxun</strain>
        <tissue evidence="3">Muscle</tissue>
    </source>
</reference>
<evidence type="ECO:0000313" key="3">
    <source>
        <dbReference type="EMBL" id="PIK45473.1"/>
    </source>
</evidence>
<organism evidence="3 4">
    <name type="scientific">Stichopus japonicus</name>
    <name type="common">Sea cucumber</name>
    <dbReference type="NCBI Taxonomy" id="307972"/>
    <lineage>
        <taxon>Eukaryota</taxon>
        <taxon>Metazoa</taxon>
        <taxon>Echinodermata</taxon>
        <taxon>Eleutherozoa</taxon>
        <taxon>Echinozoa</taxon>
        <taxon>Holothuroidea</taxon>
        <taxon>Aspidochirotacea</taxon>
        <taxon>Aspidochirotida</taxon>
        <taxon>Stichopodidae</taxon>
        <taxon>Apostichopus</taxon>
    </lineage>
</organism>
<dbReference type="Pfam" id="PF08434">
    <property type="entry name" value="CLCA"/>
    <property type="match status" value="1"/>
</dbReference>
<gene>
    <name evidence="3" type="ORF">BSL78_17667</name>
</gene>
<proteinExistence type="predicted"/>
<dbReference type="PROSITE" id="PS50234">
    <property type="entry name" value="VWFA"/>
    <property type="match status" value="1"/>
</dbReference>
<dbReference type="EMBL" id="MRZV01000712">
    <property type="protein sequence ID" value="PIK45473.1"/>
    <property type="molecule type" value="Genomic_DNA"/>
</dbReference>
<protein>
    <submittedName>
        <fullName evidence="3">Putative calcium-activated chloride channel regulator 1-like</fullName>
    </submittedName>
</protein>
<dbReference type="PANTHER" id="PTHR10579">
    <property type="entry name" value="CALCIUM-ACTIVATED CHLORIDE CHANNEL REGULATOR"/>
    <property type="match status" value="1"/>
</dbReference>
<sequence>MSGYTNFPTVRKFCDDLETTDPSLEHNPEAPNKHNRLCNQRSCWSIMREHPDFKDANLPSLVTLDVTPSVVLARSKPKRVVLVLDTSGSMNSLNRISKLASVSRNFITNVVVDGSHIGIVQFSNRGIRLSGLTVVDSDDTRQKLADLIPTDASGSTCIGCGLEIALEILTENGMDAAGSLVVLVTDGKDGETAKTNDFKNRYIEEGVSIDGVAFSNTAEENIVSLQIETGGKLFLQTDAPSSTGLYEAFQSTMESGIAENNRRIELHASSSTFEPNQVFSSGVYIDPTVGNNTLFDFSYFGGALDVQPLQIVITNPMDEVFDVSHEGYGEDLTFQIVTVRIPGTAVPGFWSYKVTNNHSSAIGVLITISTLASQDGVDPIIVSSELSGSITDFVDREPLIAFGEVRQGTYPIINVTVIATIERPPDQDGNPQDPVQIQLLDNGAGADVTKNDGIYSRYFTNFTGVGFYGIKLAFFNEIGSAIILRPAELPFSRVPAYVDPQELLKGNIPIIDGTILPLPGIPVPEPDSAPAPSFSRGISGGSSRVPEIPENWSPGDDLFPPNAILDLIVTSSSYETETATLQFTAPGDDLDSGYASFYVIRVAESSNHFKNNGTSILPLNTTDIIQGNILSPKLSGEREVFVVRISIPANGTMFSYHFAIHAVDNFGNQGDISNIASVTIDVPIPLTSTAPVTTELPSTTTAATVAATTAEPTEIPSTLQETTAGDEPAVTIGLVGIITGITFILVIVVCGFFCLIYVVAKRRAKAIGHGQGDDHERGYADPHTVKNKVFAIKN</sequence>
<dbReference type="AlphaFoldDB" id="A0A2G8KBW9"/>
<keyword evidence="1" id="KW-1133">Transmembrane helix</keyword>
<keyword evidence="1" id="KW-0812">Transmembrane</keyword>
<dbReference type="SMART" id="SM00327">
    <property type="entry name" value="VWA"/>
    <property type="match status" value="1"/>
</dbReference>
<evidence type="ECO:0000256" key="1">
    <source>
        <dbReference type="SAM" id="Phobius"/>
    </source>
</evidence>
<dbReference type="Gene3D" id="3.40.50.410">
    <property type="entry name" value="von Willebrand factor, type A domain"/>
    <property type="match status" value="1"/>
</dbReference>
<dbReference type="STRING" id="307972.A0A2G8KBW9"/>
<dbReference type="Pfam" id="PF13519">
    <property type="entry name" value="VWA_2"/>
    <property type="match status" value="1"/>
</dbReference>
<dbReference type="InterPro" id="IPR036465">
    <property type="entry name" value="vWFA_dom_sf"/>
</dbReference>
<accession>A0A2G8KBW9</accession>
<dbReference type="InterPro" id="IPR051266">
    <property type="entry name" value="CLCR"/>
</dbReference>
<evidence type="ECO:0000259" key="2">
    <source>
        <dbReference type="PROSITE" id="PS50234"/>
    </source>
</evidence>
<dbReference type="Proteomes" id="UP000230750">
    <property type="component" value="Unassembled WGS sequence"/>
</dbReference>
<dbReference type="NCBIfam" id="NF041940">
    <property type="entry name" value="choice_anch_X"/>
    <property type="match status" value="1"/>
</dbReference>
<dbReference type="CDD" id="cd00198">
    <property type="entry name" value="vWFA"/>
    <property type="match status" value="1"/>
</dbReference>
<dbReference type="InterPro" id="IPR013642">
    <property type="entry name" value="CLCA_N"/>
</dbReference>